<dbReference type="AlphaFoldDB" id="X1UGN8"/>
<evidence type="ECO:0000313" key="1">
    <source>
        <dbReference type="EMBL" id="GAJ16663.1"/>
    </source>
</evidence>
<protein>
    <submittedName>
        <fullName evidence="1">Uncharacterized protein</fullName>
    </submittedName>
</protein>
<sequence length="36" mass="3922">MVLVTWLLVAGPAELVLLQVVLELVLPVELAPWLPS</sequence>
<organism evidence="1">
    <name type="scientific">marine sediment metagenome</name>
    <dbReference type="NCBI Taxonomy" id="412755"/>
    <lineage>
        <taxon>unclassified sequences</taxon>
        <taxon>metagenomes</taxon>
        <taxon>ecological metagenomes</taxon>
    </lineage>
</organism>
<gene>
    <name evidence="1" type="ORF">S12H4_60852</name>
</gene>
<name>X1UGN8_9ZZZZ</name>
<comment type="caution">
    <text evidence="1">The sequence shown here is derived from an EMBL/GenBank/DDBJ whole genome shotgun (WGS) entry which is preliminary data.</text>
</comment>
<accession>X1UGN8</accession>
<dbReference type="EMBL" id="BARW01040176">
    <property type="protein sequence ID" value="GAJ16663.1"/>
    <property type="molecule type" value="Genomic_DNA"/>
</dbReference>
<proteinExistence type="predicted"/>
<feature type="non-terminal residue" evidence="1">
    <location>
        <position position="36"/>
    </location>
</feature>
<reference evidence="1" key="1">
    <citation type="journal article" date="2014" name="Front. Microbiol.">
        <title>High frequency of phylogenetically diverse reductive dehalogenase-homologous genes in deep subseafloor sedimentary metagenomes.</title>
        <authorList>
            <person name="Kawai M."/>
            <person name="Futagami T."/>
            <person name="Toyoda A."/>
            <person name="Takaki Y."/>
            <person name="Nishi S."/>
            <person name="Hori S."/>
            <person name="Arai W."/>
            <person name="Tsubouchi T."/>
            <person name="Morono Y."/>
            <person name="Uchiyama I."/>
            <person name="Ito T."/>
            <person name="Fujiyama A."/>
            <person name="Inagaki F."/>
            <person name="Takami H."/>
        </authorList>
    </citation>
    <scope>NUCLEOTIDE SEQUENCE</scope>
    <source>
        <strain evidence="1">Expedition CK06-06</strain>
    </source>
</reference>